<comment type="caution">
    <text evidence="2">The sequence shown here is derived from an EMBL/GenBank/DDBJ whole genome shotgun (WGS) entry which is preliminary data.</text>
</comment>
<protein>
    <submittedName>
        <fullName evidence="2">Uncharacterized protein</fullName>
    </submittedName>
</protein>
<feature type="compositionally biased region" description="Polar residues" evidence="1">
    <location>
        <begin position="14"/>
        <end position="23"/>
    </location>
</feature>
<feature type="compositionally biased region" description="Basic residues" evidence="1">
    <location>
        <begin position="53"/>
        <end position="63"/>
    </location>
</feature>
<organism evidence="2 3">
    <name type="scientific">Trifolium medium</name>
    <dbReference type="NCBI Taxonomy" id="97028"/>
    <lineage>
        <taxon>Eukaryota</taxon>
        <taxon>Viridiplantae</taxon>
        <taxon>Streptophyta</taxon>
        <taxon>Embryophyta</taxon>
        <taxon>Tracheophyta</taxon>
        <taxon>Spermatophyta</taxon>
        <taxon>Magnoliopsida</taxon>
        <taxon>eudicotyledons</taxon>
        <taxon>Gunneridae</taxon>
        <taxon>Pentapetalae</taxon>
        <taxon>rosids</taxon>
        <taxon>fabids</taxon>
        <taxon>Fabales</taxon>
        <taxon>Fabaceae</taxon>
        <taxon>Papilionoideae</taxon>
        <taxon>50 kb inversion clade</taxon>
        <taxon>NPAAA clade</taxon>
        <taxon>Hologalegina</taxon>
        <taxon>IRL clade</taxon>
        <taxon>Trifolieae</taxon>
        <taxon>Trifolium</taxon>
    </lineage>
</organism>
<evidence type="ECO:0000313" key="3">
    <source>
        <dbReference type="Proteomes" id="UP000265520"/>
    </source>
</evidence>
<feature type="region of interest" description="Disordered" evidence="1">
    <location>
        <begin position="1"/>
        <end position="82"/>
    </location>
</feature>
<evidence type="ECO:0000313" key="2">
    <source>
        <dbReference type="EMBL" id="MCI51686.1"/>
    </source>
</evidence>
<keyword evidence="3" id="KW-1185">Reference proteome</keyword>
<evidence type="ECO:0000256" key="1">
    <source>
        <dbReference type="SAM" id="MobiDB-lite"/>
    </source>
</evidence>
<reference evidence="2 3" key="1">
    <citation type="journal article" date="2018" name="Front. Plant Sci.">
        <title>Red Clover (Trifolium pratense) and Zigzag Clover (T. medium) - A Picture of Genomic Similarities and Differences.</title>
        <authorList>
            <person name="Dluhosova J."/>
            <person name="Istvanek J."/>
            <person name="Nedelnik J."/>
            <person name="Repkova J."/>
        </authorList>
    </citation>
    <scope>NUCLEOTIDE SEQUENCE [LARGE SCALE GENOMIC DNA]</scope>
    <source>
        <strain evidence="3">cv. 10/8</strain>
        <tissue evidence="2">Leaf</tissue>
    </source>
</reference>
<dbReference type="EMBL" id="LXQA010435694">
    <property type="protein sequence ID" value="MCI51686.1"/>
    <property type="molecule type" value="Genomic_DNA"/>
</dbReference>
<accession>A0A392SUZ7</accession>
<dbReference type="Proteomes" id="UP000265520">
    <property type="component" value="Unassembled WGS sequence"/>
</dbReference>
<sequence length="82" mass="9029">MKSASITKVKKVQNLANESTANTEPDPRANNPPEQAAGIKALSSKLIREQPQGHRRIKVRYRSRGNPDALRPADLNRPGTSE</sequence>
<dbReference type="AlphaFoldDB" id="A0A392SUZ7"/>
<feature type="non-terminal residue" evidence="2">
    <location>
        <position position="82"/>
    </location>
</feature>
<name>A0A392SUZ7_9FABA</name>
<proteinExistence type="predicted"/>